<dbReference type="PANTHER" id="PTHR43162">
    <property type="match status" value="1"/>
</dbReference>
<dbReference type="Pfam" id="PF13460">
    <property type="entry name" value="NAD_binding_10"/>
    <property type="match status" value="1"/>
</dbReference>
<dbReference type="Gene3D" id="3.40.50.720">
    <property type="entry name" value="NAD(P)-binding Rossmann-like Domain"/>
    <property type="match status" value="1"/>
</dbReference>
<dbReference type="InterPro" id="IPR036291">
    <property type="entry name" value="NAD(P)-bd_dom_sf"/>
</dbReference>
<dbReference type="InterPro" id="IPR016040">
    <property type="entry name" value="NAD(P)-bd_dom"/>
</dbReference>
<organism evidence="2 3">
    <name type="scientific">Streptococcus moroccensis</name>
    <dbReference type="NCBI Taxonomy" id="1451356"/>
    <lineage>
        <taxon>Bacteria</taxon>
        <taxon>Bacillati</taxon>
        <taxon>Bacillota</taxon>
        <taxon>Bacilli</taxon>
        <taxon>Lactobacillales</taxon>
        <taxon>Streptococcaceae</taxon>
        <taxon>Streptococcus</taxon>
    </lineage>
</organism>
<evidence type="ECO:0000259" key="1">
    <source>
        <dbReference type="Pfam" id="PF13460"/>
    </source>
</evidence>
<dbReference type="SUPFAM" id="SSF51735">
    <property type="entry name" value="NAD(P)-binding Rossmann-fold domains"/>
    <property type="match status" value="1"/>
</dbReference>
<keyword evidence="3" id="KW-1185">Reference proteome</keyword>
<dbReference type="InterPro" id="IPR051604">
    <property type="entry name" value="Ergot_Alk_Oxidoreductase"/>
</dbReference>
<dbReference type="RefSeq" id="WP_307122747.1">
    <property type="nucleotide sequence ID" value="NZ_JAUSTM010000040.1"/>
</dbReference>
<gene>
    <name evidence="2" type="ORF">J2S23_002191</name>
</gene>
<protein>
    <submittedName>
        <fullName evidence="2">Uncharacterized protein YbjT (DUF2867 family)</fullName>
    </submittedName>
</protein>
<dbReference type="EMBL" id="JAUSTM010000040">
    <property type="protein sequence ID" value="MDQ0223614.1"/>
    <property type="molecule type" value="Genomic_DNA"/>
</dbReference>
<comment type="caution">
    <text evidence="2">The sequence shown here is derived from an EMBL/GenBank/DDBJ whole genome shotgun (WGS) entry which is preliminary data.</text>
</comment>
<name>A0ABT9YUD8_9STRE</name>
<reference evidence="2 3" key="1">
    <citation type="submission" date="2023-07" db="EMBL/GenBank/DDBJ databases">
        <title>Genomic Encyclopedia of Type Strains, Phase IV (KMG-IV): sequencing the most valuable type-strain genomes for metagenomic binning, comparative biology and taxonomic classification.</title>
        <authorList>
            <person name="Goeker M."/>
        </authorList>
    </citation>
    <scope>NUCLEOTIDE SEQUENCE [LARGE SCALE GENOMIC DNA]</scope>
    <source>
        <strain evidence="2 3">DSM 105143</strain>
    </source>
</reference>
<evidence type="ECO:0000313" key="3">
    <source>
        <dbReference type="Proteomes" id="UP001223079"/>
    </source>
</evidence>
<accession>A0ABT9YUD8</accession>
<feature type="domain" description="NAD(P)-binding" evidence="1">
    <location>
        <begin position="8"/>
        <end position="187"/>
    </location>
</feature>
<evidence type="ECO:0000313" key="2">
    <source>
        <dbReference type="EMBL" id="MDQ0223614.1"/>
    </source>
</evidence>
<sequence length="212" mass="23863">MKKVLILGAAGQIGRMVTDYLLEQTDFQLVLYARNAHTRLSDLASERVQLIDGKFDDKEQLLKALEGVDAVYLNYVSGPEVLQTALDSIIESGVKRLIALSVPDIYQEITGSFQKWYRQNTGIMWTSPVRDFADMIEASDLDYVLLRITWLYNKGLVLIEITRKGEPFTSAQVSRQSVAQFVVDLLTGKENYHRESLGLGEAGTAFTKPSFY</sequence>
<dbReference type="Proteomes" id="UP001223079">
    <property type="component" value="Unassembled WGS sequence"/>
</dbReference>
<proteinExistence type="predicted"/>
<dbReference type="PANTHER" id="PTHR43162:SF1">
    <property type="entry name" value="PRESTALK A DIFFERENTIATION PROTEIN A"/>
    <property type="match status" value="1"/>
</dbReference>